<protein>
    <recommendedName>
        <fullName evidence="2">Choline/carnitine acyltransferase domain-containing protein</fullName>
    </recommendedName>
</protein>
<evidence type="ECO:0000313" key="1">
    <source>
        <dbReference type="EMBL" id="ABK25083.1"/>
    </source>
</evidence>
<dbReference type="OMA" id="HDADKES"/>
<dbReference type="EMBL" id="EF085787">
    <property type="protein sequence ID" value="ABK25083.1"/>
    <property type="molecule type" value="mRNA"/>
</dbReference>
<name>A9NWS2_PICSI</name>
<reference evidence="1" key="1">
    <citation type="journal article" date="2008" name="BMC Genomics">
        <title>A conifer genomics resource of 200,000 spruce (Picea spp.) ESTs and 6,464 high-quality, sequence-finished full-length cDNAs for Sitka spruce (Picea sitchensis).</title>
        <authorList>
            <person name="Ralph S.G."/>
            <person name="Chun H.J."/>
            <person name="Kolosova N."/>
            <person name="Cooper D."/>
            <person name="Oddy C."/>
            <person name="Ritland C.E."/>
            <person name="Kirkpatrick R."/>
            <person name="Moore R."/>
            <person name="Barber S."/>
            <person name="Holt R.A."/>
            <person name="Jones S.J."/>
            <person name="Marra M.A."/>
            <person name="Douglas C.J."/>
            <person name="Ritland K."/>
            <person name="Bohlmann J."/>
        </authorList>
    </citation>
    <scope>NUCLEOTIDE SEQUENCE</scope>
    <source>
        <tissue evidence="1">Bark</tissue>
    </source>
</reference>
<dbReference type="AlphaFoldDB" id="A9NWS2"/>
<dbReference type="PANTHER" id="PTHR34375">
    <property type="entry name" value="GATA ZINC FINGER PROTEIN-RELATED"/>
    <property type="match status" value="1"/>
</dbReference>
<evidence type="ECO:0008006" key="2">
    <source>
        <dbReference type="Google" id="ProtNLM"/>
    </source>
</evidence>
<organism evidence="1">
    <name type="scientific">Picea sitchensis</name>
    <name type="common">Sitka spruce</name>
    <name type="synonym">Pinus sitchensis</name>
    <dbReference type="NCBI Taxonomy" id="3332"/>
    <lineage>
        <taxon>Eukaryota</taxon>
        <taxon>Viridiplantae</taxon>
        <taxon>Streptophyta</taxon>
        <taxon>Embryophyta</taxon>
        <taxon>Tracheophyta</taxon>
        <taxon>Spermatophyta</taxon>
        <taxon>Pinopsida</taxon>
        <taxon>Pinidae</taxon>
        <taxon>Conifers I</taxon>
        <taxon>Pinales</taxon>
        <taxon>Pinaceae</taxon>
        <taxon>Picea</taxon>
    </lineage>
</organism>
<accession>A9NWS2</accession>
<sequence length="213" mass="23447">MLFSMQMCESESSDLNGLLIAASLRAVAKFKGTGSRGEHYASVLLLNCRSMLEPVIPDSTAGFYHSGILKTFHATETEPLLKLATRITNDVNEAVKNRKHFTDMGDLNMLMAQAMGHPALTPSASMRTALISNVREPPCHDADKESTSYLNLKDWVTCSSINGVGPCLALYPDFRYGCLRVSFVYCSPLFSAETMHKLVDDISSMLNNLDDQL</sequence>
<dbReference type="SUPFAM" id="SSF52777">
    <property type="entry name" value="CoA-dependent acyltransferases"/>
    <property type="match status" value="1"/>
</dbReference>
<dbReference type="PANTHER" id="PTHR34375:SF2">
    <property type="entry name" value="GATA ZINC FINGER PROTEIN"/>
    <property type="match status" value="1"/>
</dbReference>
<proteinExistence type="evidence at transcript level"/>